<dbReference type="AlphaFoldDB" id="A0A1U7PW87"/>
<dbReference type="Pfam" id="PF03432">
    <property type="entry name" value="Relaxase"/>
    <property type="match status" value="1"/>
</dbReference>
<feature type="domain" description="MobA/VirD2-like nuclease" evidence="2">
    <location>
        <begin position="44"/>
        <end position="151"/>
    </location>
</feature>
<dbReference type="RefSeq" id="WP_076782163.1">
    <property type="nucleotide sequence ID" value="NZ_FTPU01000006.1"/>
</dbReference>
<accession>A0A1U7PW87</accession>
<dbReference type="InterPro" id="IPR005094">
    <property type="entry name" value="Endonuclease_MobA/VirD2"/>
</dbReference>
<evidence type="ECO:0000313" key="3">
    <source>
        <dbReference type="EMBL" id="SIT96100.1"/>
    </source>
</evidence>
<gene>
    <name evidence="3" type="ORF">SAMN05660493_00772</name>
</gene>
<reference evidence="4" key="1">
    <citation type="submission" date="2016-10" db="EMBL/GenBank/DDBJ databases">
        <authorList>
            <person name="Varghese N."/>
            <person name="Submissions S."/>
        </authorList>
    </citation>
    <scope>NUCLEOTIDE SEQUENCE [LARGE SCALE GENOMIC DNA]</scope>
    <source>
        <strain evidence="4">DSM 19482</strain>
    </source>
</reference>
<dbReference type="Proteomes" id="UP000187261">
    <property type="component" value="Unassembled WGS sequence"/>
</dbReference>
<protein>
    <submittedName>
        <fullName evidence="3">Relaxase/Mobilisation nuclease domain-containing protein</fullName>
    </submittedName>
</protein>
<dbReference type="EMBL" id="FTPU01000006">
    <property type="protein sequence ID" value="SIT96100.1"/>
    <property type="molecule type" value="Genomic_DNA"/>
</dbReference>
<sequence length="497" mass="58570">MIVKILGSASSEFHGVQYNDKKVEKGTGELMLMKNFPSFINENSSQQEVRDYFKSVSKNEKMKKPQFHAVISCKFREHSKEELAKIAEDFMQEMKYGNQPFIVVFHNDTENNHVHIVSTRVDKKSGKKINDSYEKLKAQKALSNVLEKKFGIDNEKRIDELLQYKFGSLKQLETLLARNGYKLSENTNDERALTILKNGVFQRTFFENQIVFENRKNENRAKQLKAILSKYKNLCSDKVFKVEDRRHLEKMLPEEKQKDDWKPKIEFESELQKKLRDIFGIDVVFHHKDEISQTKEKMEGGLRPFGYTIIDHKTQSVFKGSEIMKMNELFEFTNEKMDKRLFESLKDFNISDETSKQALIQYLKRKNPENEIRDFMLFENKKFKDKETFTSIKNDVKEYLKTQNKNDVELIKSENGKYYAIHSKLHYVGELEGLIGEKEYQKFLNPTSTELSENENKTLSKELQKSIKDLIFEFSKSSGSGKYPAENELKKRKKKKR</sequence>
<dbReference type="Gene3D" id="3.30.930.30">
    <property type="match status" value="1"/>
</dbReference>
<keyword evidence="4" id="KW-1185">Reference proteome</keyword>
<evidence type="ECO:0000259" key="2">
    <source>
        <dbReference type="Pfam" id="PF03432"/>
    </source>
</evidence>
<dbReference type="OrthoDB" id="915634at2"/>
<proteinExistence type="predicted"/>
<name>A0A1U7PW87_9FLAO</name>
<organism evidence="3 4">
    <name type="scientific">Epilithonimonas bovis DSM 19482</name>
    <dbReference type="NCBI Taxonomy" id="1121284"/>
    <lineage>
        <taxon>Bacteria</taxon>
        <taxon>Pseudomonadati</taxon>
        <taxon>Bacteroidota</taxon>
        <taxon>Flavobacteriia</taxon>
        <taxon>Flavobacteriales</taxon>
        <taxon>Weeksellaceae</taxon>
        <taxon>Chryseobacterium group</taxon>
        <taxon>Epilithonimonas</taxon>
    </lineage>
</organism>
<feature type="region of interest" description="Disordered" evidence="1">
    <location>
        <begin position="476"/>
        <end position="497"/>
    </location>
</feature>
<evidence type="ECO:0000256" key="1">
    <source>
        <dbReference type="SAM" id="MobiDB-lite"/>
    </source>
</evidence>
<evidence type="ECO:0000313" key="4">
    <source>
        <dbReference type="Proteomes" id="UP000187261"/>
    </source>
</evidence>
<dbReference type="STRING" id="1121284.SAMN05660493_00772"/>